<gene>
    <name evidence="3" type="primary">pld2</name>
    <name evidence="3" type="ORF">CJEDD_05855</name>
</gene>
<dbReference type="PROSITE" id="PS51318">
    <property type="entry name" value="TAT"/>
    <property type="match status" value="1"/>
</dbReference>
<protein>
    <submittedName>
        <fullName evidence="3">Phospholipase D</fullName>
        <ecNumber evidence="3">3.1.4.4</ecNumber>
    </submittedName>
</protein>
<keyword evidence="3" id="KW-0378">Hydrolase</keyword>
<dbReference type="RefSeq" id="WP_232297753.1">
    <property type="nucleotide sequence ID" value="NZ_CBYN010000101.1"/>
</dbReference>
<dbReference type="InterPro" id="IPR032093">
    <property type="entry name" value="PhoD_N"/>
</dbReference>
<reference evidence="3 4" key="1">
    <citation type="submission" date="2020-10" db="EMBL/GenBank/DDBJ databases">
        <title>Complete genome sequence of Corynebacterium jeddahense DSM 45997, type strain of Corynebacterium jeddahense.</title>
        <authorList>
            <person name="Busche T."/>
            <person name="Kalinowski J."/>
            <person name="Ruckert C."/>
        </authorList>
    </citation>
    <scope>NUCLEOTIDE SEQUENCE [LARGE SCALE GENOMIC DNA]</scope>
    <source>
        <strain evidence="3 4">DSM 45997</strain>
    </source>
</reference>
<dbReference type="Gene3D" id="2.60.40.380">
    <property type="entry name" value="Purple acid phosphatase-like, N-terminal"/>
    <property type="match status" value="1"/>
</dbReference>
<sequence>MQLTFLRKPVTWLKVSPMSSNRHVNSGVNSNVNPSANHRLNRRVFLQSAAAAVAATAIGAGGAYAARRGTVSTPEDPTPADQWALPFLHGVASGDPLPDRVVLWTRVTPSRDALPGSGLGEDVELEWQIDTSENFSNPRTGTITATAASDHTVHVDPDGLAAGTEYFYRFIVKKGQFSGSTSPVGRTLTAPAADTELDHLNLAIASCANWESGFFSAYGDMAKRARAGEIDHVVFLGDYIYEYPTGEYAGKSGVARMHHPEWEITTLEDYRQRYGRYRTDLNLQAAHAACPWIVVWDDHETANNSWMEGAENHTDGRVEGEWPERLAAAVQAYFEWLPVRAQTEEQVLYRSFTFGKLAQLTMMDLRSFRDEETTGDRFGEDSRTMLGEAQFKWVAEQLQQSDARWDVLGNSVMISPMRFVTIQNNKKANIATGYMQERATGIAVNSDQWDGYAAERDRLLTMLDEQESNALFLTGDIHSEWANSIVSPSGFGEIGCEMVTTSISAPNVDEILTTTFGAYHKEDNSTSLLVEKTIRDYNPWVSHIDFDAHGYGIASIHYDYVDMLYYRVSDVEDPDATVALGTKRQWRIGEGFVEA</sequence>
<feature type="domain" description="Phospholipase D N-terminal" evidence="2">
    <location>
        <begin position="89"/>
        <end position="189"/>
    </location>
</feature>
<dbReference type="PANTHER" id="PTHR43606:SF2">
    <property type="entry name" value="ALKALINE PHOSPHATASE FAMILY PROTEIN (AFU_ORTHOLOGUE AFUA_5G03860)"/>
    <property type="match status" value="1"/>
</dbReference>
<keyword evidence="4" id="KW-1185">Reference proteome</keyword>
<dbReference type="InterPro" id="IPR052900">
    <property type="entry name" value="Phospholipid_Metab_Enz"/>
</dbReference>
<evidence type="ECO:0000259" key="1">
    <source>
        <dbReference type="Pfam" id="PF09423"/>
    </source>
</evidence>
<name>A0ABY7UMH0_9CORY</name>
<dbReference type="InterPro" id="IPR006311">
    <property type="entry name" value="TAT_signal"/>
</dbReference>
<feature type="domain" description="PhoD-like phosphatase metallophosphatase" evidence="1">
    <location>
        <begin position="202"/>
        <end position="559"/>
    </location>
</feature>
<proteinExistence type="predicted"/>
<dbReference type="GO" id="GO:0004630">
    <property type="term" value="F:phospholipase D activity"/>
    <property type="evidence" value="ECO:0007669"/>
    <property type="project" value="UniProtKB-EC"/>
</dbReference>
<dbReference type="InterPro" id="IPR018946">
    <property type="entry name" value="PhoD-like_MPP"/>
</dbReference>
<dbReference type="SUPFAM" id="SSF56300">
    <property type="entry name" value="Metallo-dependent phosphatases"/>
    <property type="match status" value="1"/>
</dbReference>
<dbReference type="CDD" id="cd07389">
    <property type="entry name" value="MPP_PhoD"/>
    <property type="match status" value="1"/>
</dbReference>
<evidence type="ECO:0000313" key="4">
    <source>
        <dbReference type="Proteomes" id="UP001218071"/>
    </source>
</evidence>
<evidence type="ECO:0000313" key="3">
    <source>
        <dbReference type="EMBL" id="WCZ38778.1"/>
    </source>
</evidence>
<evidence type="ECO:0000259" key="2">
    <source>
        <dbReference type="Pfam" id="PF16655"/>
    </source>
</evidence>
<dbReference type="PANTHER" id="PTHR43606">
    <property type="entry name" value="PHOSPHATASE, PUTATIVE (AFU_ORTHOLOGUE AFUA_6G08710)-RELATED"/>
    <property type="match status" value="1"/>
</dbReference>
<accession>A0ABY7UMH0</accession>
<dbReference type="Pfam" id="PF09423">
    <property type="entry name" value="PhoD"/>
    <property type="match status" value="1"/>
</dbReference>
<dbReference type="Proteomes" id="UP001218071">
    <property type="component" value="Chromosome"/>
</dbReference>
<dbReference type="InterPro" id="IPR029052">
    <property type="entry name" value="Metallo-depent_PP-like"/>
</dbReference>
<organism evidence="3 4">
    <name type="scientific">Corynebacterium jeddahense</name>
    <dbReference type="NCBI Taxonomy" id="1414719"/>
    <lineage>
        <taxon>Bacteria</taxon>
        <taxon>Bacillati</taxon>
        <taxon>Actinomycetota</taxon>
        <taxon>Actinomycetes</taxon>
        <taxon>Mycobacteriales</taxon>
        <taxon>Corynebacteriaceae</taxon>
        <taxon>Corynebacterium</taxon>
    </lineage>
</organism>
<dbReference type="EC" id="3.1.4.4" evidence="3"/>
<dbReference type="InterPro" id="IPR038607">
    <property type="entry name" value="PhoD-like_sf"/>
</dbReference>
<dbReference type="Pfam" id="PF16655">
    <property type="entry name" value="PhoD_N"/>
    <property type="match status" value="1"/>
</dbReference>
<dbReference type="EMBL" id="CP063194">
    <property type="protein sequence ID" value="WCZ38778.1"/>
    <property type="molecule type" value="Genomic_DNA"/>
</dbReference>
<dbReference type="Gene3D" id="3.60.21.70">
    <property type="entry name" value="PhoD-like phosphatase"/>
    <property type="match status" value="1"/>
</dbReference>